<proteinExistence type="predicted"/>
<accession>A0A075FPP2</accession>
<name>A0A075FPP2_9ARCH</name>
<dbReference type="AlphaFoldDB" id="A0A075FPP2"/>
<protein>
    <submittedName>
        <fullName evidence="1">Uncharacterized protein</fullName>
    </submittedName>
</protein>
<sequence>MKEKVVFFGLSTEGYSLASKMVVNGANVRIIDESSSSAILLKPETAKTYTNVISLREDEPLLAMEPSKVAISEAKYLFFTPRIRKTGQDLKTEVNSKFKEAVGELKEGSSVINCLATGFGGNNENISLLKHVTGFEVGKSVSYFYFPLNDLNKTPEVIGSLKSIEEKKLLPLLKTDKKEKI</sequence>
<organism evidence="1">
    <name type="scientific">uncultured marine thaumarchaeote AD1000_14_F02</name>
    <dbReference type="NCBI Taxonomy" id="1455892"/>
    <lineage>
        <taxon>Archaea</taxon>
        <taxon>Nitrososphaerota</taxon>
        <taxon>environmental samples</taxon>
    </lineage>
</organism>
<reference evidence="1" key="1">
    <citation type="journal article" date="2014" name="Genome Biol. Evol.">
        <title>Pangenome evidence for extensive interdomain horizontal transfer affecting lineage core and shell genes in uncultured planktonic thaumarchaeota and euryarchaeota.</title>
        <authorList>
            <person name="Deschamps P."/>
            <person name="Zivanovic Y."/>
            <person name="Moreira D."/>
            <person name="Rodriguez-Valera F."/>
            <person name="Lopez-Garcia P."/>
        </authorList>
    </citation>
    <scope>NUCLEOTIDE SEQUENCE</scope>
</reference>
<dbReference type="EMBL" id="KF900345">
    <property type="protein sequence ID" value="AIE91667.1"/>
    <property type="molecule type" value="Genomic_DNA"/>
</dbReference>
<evidence type="ECO:0000313" key="1">
    <source>
        <dbReference type="EMBL" id="AIE91667.1"/>
    </source>
</evidence>